<keyword evidence="2" id="KW-0812">Transmembrane</keyword>
<feature type="region of interest" description="Disordered" evidence="1">
    <location>
        <begin position="136"/>
        <end position="158"/>
    </location>
</feature>
<evidence type="ECO:0000259" key="4">
    <source>
        <dbReference type="Pfam" id="PF13373"/>
    </source>
</evidence>
<feature type="region of interest" description="Disordered" evidence="1">
    <location>
        <begin position="180"/>
        <end position="242"/>
    </location>
</feature>
<dbReference type="EMBL" id="MU860011">
    <property type="protein sequence ID" value="KAK4242216.1"/>
    <property type="molecule type" value="Genomic_DNA"/>
</dbReference>
<evidence type="ECO:0000256" key="1">
    <source>
        <dbReference type="SAM" id="MobiDB-lite"/>
    </source>
</evidence>
<dbReference type="GO" id="GO:0044695">
    <property type="term" value="C:Dsc E3 ubiquitin ligase complex"/>
    <property type="evidence" value="ECO:0007669"/>
    <property type="project" value="InterPro"/>
</dbReference>
<dbReference type="InterPro" id="IPR045226">
    <property type="entry name" value="Dsc3"/>
</dbReference>
<accession>A0AAN7CIF5</accession>
<evidence type="ECO:0000313" key="5">
    <source>
        <dbReference type="EMBL" id="KAK4242216.1"/>
    </source>
</evidence>
<dbReference type="PANTHER" id="PTHR28049">
    <property type="entry name" value="TRANSMEMBRANE PROTEIN YOR223W"/>
    <property type="match status" value="1"/>
</dbReference>
<feature type="transmembrane region" description="Helical" evidence="2">
    <location>
        <begin position="343"/>
        <end position="362"/>
    </location>
</feature>
<gene>
    <name evidence="5" type="ORF">C8A03DRAFT_29644</name>
</gene>
<dbReference type="Pfam" id="PF13373">
    <property type="entry name" value="Dsc3_C"/>
    <property type="match status" value="1"/>
</dbReference>
<feature type="transmembrane region" description="Helical" evidence="2">
    <location>
        <begin position="374"/>
        <end position="393"/>
    </location>
</feature>
<dbReference type="InterPro" id="IPR019413">
    <property type="entry name" value="Dsc3_ub-like_dom"/>
</dbReference>
<protein>
    <submittedName>
        <fullName evidence="5">DSC E3 ubiquitin ligase complex subunit 3</fullName>
    </submittedName>
</protein>
<sequence length="396" mass="41245">MGSSRRNNGGSGSGSSSSASSPTRPPRDRRHLIPRSPSALLFPPAPPPLHITIRFSTALPDLELDIPSPQQTTVVALKHLIRGRLAADAGAAANDHEPSTQPTPAAQASRARLRFIHNGRILPDASVLSAVLKAPPPPPLSLPHNDPKGKSPAGVRPHQQQRVFINCSIGDELSASDLEAEATAAAAPPPPTTTSPPSPLPTSSRSSPGPPPPLVTTNLPPSGETNNNNNDRPPARTERPPLGFDRLQQAGLTAAEISTLRSHFRAIHTARFTPDTMPSPDTLRAMEDAWLDNGQSQVPTTTTHVYGGSNGDVGGDGDGGGGDGMVSEAMDDAFGLSAVAGPLIQGMLIGFVFPLGVIGWLGKEDGVWSRRMQVFVVFGVLLSVSVGLVRGLTGEG</sequence>
<keyword evidence="2" id="KW-1133">Transmembrane helix</keyword>
<keyword evidence="2" id="KW-0472">Membrane</keyword>
<feature type="domain" description="DSC E3 ubiquitin ligase complex subunit 3 C-terminal" evidence="4">
    <location>
        <begin position="243"/>
        <end position="390"/>
    </location>
</feature>
<evidence type="ECO:0000259" key="3">
    <source>
        <dbReference type="Pfam" id="PF10302"/>
    </source>
</evidence>
<dbReference type="Pfam" id="PF10302">
    <property type="entry name" value="Dsc3_N"/>
    <property type="match status" value="1"/>
</dbReference>
<feature type="domain" description="DSC E3 ubiquitin ligase complex subunit 3 ubiquitin-like" evidence="3">
    <location>
        <begin position="50"/>
        <end position="172"/>
    </location>
</feature>
<proteinExistence type="predicted"/>
<feature type="compositionally biased region" description="Pro residues" evidence="1">
    <location>
        <begin position="187"/>
        <end position="200"/>
    </location>
</feature>
<dbReference type="Proteomes" id="UP001303760">
    <property type="component" value="Unassembled WGS sequence"/>
</dbReference>
<evidence type="ECO:0000256" key="2">
    <source>
        <dbReference type="SAM" id="Phobius"/>
    </source>
</evidence>
<feature type="region of interest" description="Disordered" evidence="1">
    <location>
        <begin position="1"/>
        <end position="46"/>
    </location>
</feature>
<keyword evidence="6" id="KW-1185">Reference proteome</keyword>
<evidence type="ECO:0000313" key="6">
    <source>
        <dbReference type="Proteomes" id="UP001303760"/>
    </source>
</evidence>
<dbReference type="AlphaFoldDB" id="A0AAN7CIF5"/>
<feature type="region of interest" description="Disordered" evidence="1">
    <location>
        <begin position="89"/>
        <end position="108"/>
    </location>
</feature>
<dbReference type="PANTHER" id="PTHR28049:SF1">
    <property type="entry name" value="DSC E3 UBIQUITIN LIGASE COMPLEX SUBUNIT 3"/>
    <property type="match status" value="1"/>
</dbReference>
<reference evidence="5" key="2">
    <citation type="submission" date="2023-05" db="EMBL/GenBank/DDBJ databases">
        <authorList>
            <consortium name="Lawrence Berkeley National Laboratory"/>
            <person name="Steindorff A."/>
            <person name="Hensen N."/>
            <person name="Bonometti L."/>
            <person name="Westerberg I."/>
            <person name="Brannstrom I.O."/>
            <person name="Guillou S."/>
            <person name="Cros-Aarteil S."/>
            <person name="Calhoun S."/>
            <person name="Haridas S."/>
            <person name="Kuo A."/>
            <person name="Mondo S."/>
            <person name="Pangilinan J."/>
            <person name="Riley R."/>
            <person name="Labutti K."/>
            <person name="Andreopoulos B."/>
            <person name="Lipzen A."/>
            <person name="Chen C."/>
            <person name="Yanf M."/>
            <person name="Daum C."/>
            <person name="Ng V."/>
            <person name="Clum A."/>
            <person name="Ohm R."/>
            <person name="Martin F."/>
            <person name="Silar P."/>
            <person name="Natvig D."/>
            <person name="Lalanne C."/>
            <person name="Gautier V."/>
            <person name="Ament-Velasquez S.L."/>
            <person name="Kruys A."/>
            <person name="Hutchinson M.I."/>
            <person name="Powell A.J."/>
            <person name="Barry K."/>
            <person name="Miller A.N."/>
            <person name="Grigoriev I.V."/>
            <person name="Debuchy R."/>
            <person name="Gladieux P."/>
            <person name="Thoren M.H."/>
            <person name="Johannesson H."/>
        </authorList>
    </citation>
    <scope>NUCLEOTIDE SEQUENCE</scope>
    <source>
        <strain evidence="5">CBS 532.94</strain>
    </source>
</reference>
<organism evidence="5 6">
    <name type="scientific">Achaetomium macrosporum</name>
    <dbReference type="NCBI Taxonomy" id="79813"/>
    <lineage>
        <taxon>Eukaryota</taxon>
        <taxon>Fungi</taxon>
        <taxon>Dikarya</taxon>
        <taxon>Ascomycota</taxon>
        <taxon>Pezizomycotina</taxon>
        <taxon>Sordariomycetes</taxon>
        <taxon>Sordariomycetidae</taxon>
        <taxon>Sordariales</taxon>
        <taxon>Chaetomiaceae</taxon>
        <taxon>Achaetomium</taxon>
    </lineage>
</organism>
<feature type="compositionally biased region" description="Low complexity" evidence="1">
    <location>
        <begin position="1"/>
        <end position="21"/>
    </location>
</feature>
<reference evidence="5" key="1">
    <citation type="journal article" date="2023" name="Mol. Phylogenet. Evol.">
        <title>Genome-scale phylogeny and comparative genomics of the fungal order Sordariales.</title>
        <authorList>
            <person name="Hensen N."/>
            <person name="Bonometti L."/>
            <person name="Westerberg I."/>
            <person name="Brannstrom I.O."/>
            <person name="Guillou S."/>
            <person name="Cros-Aarteil S."/>
            <person name="Calhoun S."/>
            <person name="Haridas S."/>
            <person name="Kuo A."/>
            <person name="Mondo S."/>
            <person name="Pangilinan J."/>
            <person name="Riley R."/>
            <person name="LaButti K."/>
            <person name="Andreopoulos B."/>
            <person name="Lipzen A."/>
            <person name="Chen C."/>
            <person name="Yan M."/>
            <person name="Daum C."/>
            <person name="Ng V."/>
            <person name="Clum A."/>
            <person name="Steindorff A."/>
            <person name="Ohm R.A."/>
            <person name="Martin F."/>
            <person name="Silar P."/>
            <person name="Natvig D.O."/>
            <person name="Lalanne C."/>
            <person name="Gautier V."/>
            <person name="Ament-Velasquez S.L."/>
            <person name="Kruys A."/>
            <person name="Hutchinson M.I."/>
            <person name="Powell A.J."/>
            <person name="Barry K."/>
            <person name="Miller A.N."/>
            <person name="Grigoriev I.V."/>
            <person name="Debuchy R."/>
            <person name="Gladieux P."/>
            <person name="Hiltunen Thoren M."/>
            <person name="Johannesson H."/>
        </authorList>
    </citation>
    <scope>NUCLEOTIDE SEQUENCE</scope>
    <source>
        <strain evidence="5">CBS 532.94</strain>
    </source>
</reference>
<dbReference type="GO" id="GO:0005783">
    <property type="term" value="C:endoplasmic reticulum"/>
    <property type="evidence" value="ECO:0007669"/>
    <property type="project" value="TreeGrafter"/>
</dbReference>
<comment type="caution">
    <text evidence="5">The sequence shown here is derived from an EMBL/GenBank/DDBJ whole genome shotgun (WGS) entry which is preliminary data.</text>
</comment>
<name>A0AAN7CIF5_9PEZI</name>
<dbReference type="InterPro" id="IPR025390">
    <property type="entry name" value="Dsc3_C"/>
</dbReference>